<dbReference type="EMBL" id="KN831947">
    <property type="protein sequence ID" value="KIO12404.1"/>
    <property type="molecule type" value="Genomic_DNA"/>
</dbReference>
<evidence type="ECO:0000313" key="1">
    <source>
        <dbReference type="EMBL" id="KIO12404.1"/>
    </source>
</evidence>
<reference evidence="1 2" key="1">
    <citation type="submission" date="2014-04" db="EMBL/GenBank/DDBJ databases">
        <authorList>
            <consortium name="DOE Joint Genome Institute"/>
            <person name="Kuo A."/>
            <person name="Kohler A."/>
            <person name="Costa M.D."/>
            <person name="Nagy L.G."/>
            <person name="Floudas D."/>
            <person name="Copeland A."/>
            <person name="Barry K.W."/>
            <person name="Cichocki N."/>
            <person name="Veneault-Fourrey C."/>
            <person name="LaButti K."/>
            <person name="Lindquist E.A."/>
            <person name="Lipzen A."/>
            <person name="Lundell T."/>
            <person name="Morin E."/>
            <person name="Murat C."/>
            <person name="Sun H."/>
            <person name="Tunlid A."/>
            <person name="Henrissat B."/>
            <person name="Grigoriev I.V."/>
            <person name="Hibbett D.S."/>
            <person name="Martin F."/>
            <person name="Nordberg H.P."/>
            <person name="Cantor M.N."/>
            <person name="Hua S.X."/>
        </authorList>
    </citation>
    <scope>NUCLEOTIDE SEQUENCE [LARGE SCALE GENOMIC DNA]</scope>
    <source>
        <strain evidence="1 2">Marx 270</strain>
    </source>
</reference>
<dbReference type="HOGENOM" id="CLU_3015162_0_0_1"/>
<gene>
    <name evidence="1" type="ORF">M404DRAFT_675428</name>
</gene>
<dbReference type="Proteomes" id="UP000054217">
    <property type="component" value="Unassembled WGS sequence"/>
</dbReference>
<sequence length="56" mass="6321">MGDTLDVSLGVQMDHCEIVGQCSYSLATCLRRALEAQVHSVRLATQILQRNRFWTV</sequence>
<reference evidence="2" key="2">
    <citation type="submission" date="2015-01" db="EMBL/GenBank/DDBJ databases">
        <title>Evolutionary Origins and Diversification of the Mycorrhizal Mutualists.</title>
        <authorList>
            <consortium name="DOE Joint Genome Institute"/>
            <consortium name="Mycorrhizal Genomics Consortium"/>
            <person name="Kohler A."/>
            <person name="Kuo A."/>
            <person name="Nagy L.G."/>
            <person name="Floudas D."/>
            <person name="Copeland A."/>
            <person name="Barry K.W."/>
            <person name="Cichocki N."/>
            <person name="Veneault-Fourrey C."/>
            <person name="LaButti K."/>
            <person name="Lindquist E.A."/>
            <person name="Lipzen A."/>
            <person name="Lundell T."/>
            <person name="Morin E."/>
            <person name="Murat C."/>
            <person name="Riley R."/>
            <person name="Ohm R."/>
            <person name="Sun H."/>
            <person name="Tunlid A."/>
            <person name="Henrissat B."/>
            <person name="Grigoriev I.V."/>
            <person name="Hibbett D.S."/>
            <person name="Martin F."/>
        </authorList>
    </citation>
    <scope>NUCLEOTIDE SEQUENCE [LARGE SCALE GENOMIC DNA]</scope>
    <source>
        <strain evidence="2">Marx 270</strain>
    </source>
</reference>
<proteinExistence type="predicted"/>
<dbReference type="AlphaFoldDB" id="A0A0C3PUD5"/>
<evidence type="ECO:0000313" key="2">
    <source>
        <dbReference type="Proteomes" id="UP000054217"/>
    </source>
</evidence>
<name>A0A0C3PUD5_PISTI</name>
<accession>A0A0C3PUD5</accession>
<keyword evidence="2" id="KW-1185">Reference proteome</keyword>
<protein>
    <submittedName>
        <fullName evidence="1">Uncharacterized protein</fullName>
    </submittedName>
</protein>
<dbReference type="InParanoid" id="A0A0C3PUD5"/>
<organism evidence="1 2">
    <name type="scientific">Pisolithus tinctorius Marx 270</name>
    <dbReference type="NCBI Taxonomy" id="870435"/>
    <lineage>
        <taxon>Eukaryota</taxon>
        <taxon>Fungi</taxon>
        <taxon>Dikarya</taxon>
        <taxon>Basidiomycota</taxon>
        <taxon>Agaricomycotina</taxon>
        <taxon>Agaricomycetes</taxon>
        <taxon>Agaricomycetidae</taxon>
        <taxon>Boletales</taxon>
        <taxon>Sclerodermatineae</taxon>
        <taxon>Pisolithaceae</taxon>
        <taxon>Pisolithus</taxon>
    </lineage>
</organism>